<name>A0A158CS49_9BURK</name>
<gene>
    <name evidence="1" type="ORF">AWB79_05894</name>
</gene>
<protein>
    <recommendedName>
        <fullName evidence="3">Pilus assembly protein, PilO</fullName>
    </recommendedName>
</protein>
<dbReference type="InterPro" id="IPR014717">
    <property type="entry name" value="Transl_elong_EF1B/ribsomal_bS6"/>
</dbReference>
<dbReference type="Proteomes" id="UP000054851">
    <property type="component" value="Unassembled WGS sequence"/>
</dbReference>
<evidence type="ECO:0000313" key="2">
    <source>
        <dbReference type="Proteomes" id="UP000054851"/>
    </source>
</evidence>
<proteinExistence type="predicted"/>
<dbReference type="Gene3D" id="3.30.70.60">
    <property type="match status" value="1"/>
</dbReference>
<dbReference type="EMBL" id="FCOA02000027">
    <property type="protein sequence ID" value="SAK85195.1"/>
    <property type="molecule type" value="Genomic_DNA"/>
</dbReference>
<dbReference type="InterPro" id="IPR007445">
    <property type="entry name" value="PilO"/>
</dbReference>
<dbReference type="OrthoDB" id="8999741at2"/>
<dbReference type="AlphaFoldDB" id="A0A158CS49"/>
<evidence type="ECO:0000313" key="1">
    <source>
        <dbReference type="EMBL" id="SAK85195.1"/>
    </source>
</evidence>
<evidence type="ECO:0008006" key="3">
    <source>
        <dbReference type="Google" id="ProtNLM"/>
    </source>
</evidence>
<comment type="caution">
    <text evidence="1">The sequence shown here is derived from an EMBL/GenBank/DDBJ whole genome shotgun (WGS) entry which is preliminary data.</text>
</comment>
<organism evidence="1 2">
    <name type="scientific">Caballeronia hypogeia</name>
    <dbReference type="NCBI Taxonomy" id="1777140"/>
    <lineage>
        <taxon>Bacteria</taxon>
        <taxon>Pseudomonadati</taxon>
        <taxon>Pseudomonadota</taxon>
        <taxon>Betaproteobacteria</taxon>
        <taxon>Burkholderiales</taxon>
        <taxon>Burkholderiaceae</taxon>
        <taxon>Caballeronia</taxon>
    </lineage>
</organism>
<dbReference type="RefSeq" id="WP_061170943.1">
    <property type="nucleotide sequence ID" value="NZ_FCOA02000027.1"/>
</dbReference>
<dbReference type="GO" id="GO:0043107">
    <property type="term" value="P:type IV pilus-dependent motility"/>
    <property type="evidence" value="ECO:0007669"/>
    <property type="project" value="InterPro"/>
</dbReference>
<accession>A0A158CS49</accession>
<sequence length="293" mass="31795">MNAMSMHRATRKHPRDSFAWRLPLHHWSLLRTTIVGVALALIVFVLGARAWRVSDASQFELSRAGWSAAQAKAQDARRIAAELPALRARVASARTEPERWSAADALRASADLAAQSGLRVAQIEPATARSADPKAVEPFPERVLKLHAEGTFAEMRRFLEALAGLPRLIVPGDVRIRRQADALVIETALRVFETLPPAAVTTTAEIAARANAFVIDPFGNADAGLQGGDMLLVGTFVGRRRAMALLQSGRDVDGFAPGAKIGDEWLGRVVPRAVELARRDGASRKLTLVEDRP</sequence>
<dbReference type="GO" id="GO:0043683">
    <property type="term" value="P:type IV pilus assembly"/>
    <property type="evidence" value="ECO:0007669"/>
    <property type="project" value="InterPro"/>
</dbReference>
<keyword evidence="2" id="KW-1185">Reference proteome</keyword>
<dbReference type="Pfam" id="PF04350">
    <property type="entry name" value="PilO"/>
    <property type="match status" value="1"/>
</dbReference>
<dbReference type="STRING" id="1777140.AWB79_05894"/>
<reference evidence="1" key="1">
    <citation type="submission" date="2016-01" db="EMBL/GenBank/DDBJ databases">
        <authorList>
            <person name="Peeters C."/>
        </authorList>
    </citation>
    <scope>NUCLEOTIDE SEQUENCE</scope>
    <source>
        <strain evidence="1">LMG 29322</strain>
    </source>
</reference>